<proteinExistence type="predicted"/>
<protein>
    <submittedName>
        <fullName evidence="1">Uncharacterized protein</fullName>
    </submittedName>
</protein>
<accession>A0ABQ0MDM0</accession>
<organism evidence="1 2">
    <name type="scientific">Mycena chlorophos</name>
    <name type="common">Agaric fungus</name>
    <name type="synonym">Agaricus chlorophos</name>
    <dbReference type="NCBI Taxonomy" id="658473"/>
    <lineage>
        <taxon>Eukaryota</taxon>
        <taxon>Fungi</taxon>
        <taxon>Dikarya</taxon>
        <taxon>Basidiomycota</taxon>
        <taxon>Agaricomycotina</taxon>
        <taxon>Agaricomycetes</taxon>
        <taxon>Agaricomycetidae</taxon>
        <taxon>Agaricales</taxon>
        <taxon>Marasmiineae</taxon>
        <taxon>Mycenaceae</taxon>
        <taxon>Mycena</taxon>
    </lineage>
</organism>
<gene>
    <name evidence="1" type="ORF">MCHLO_17214</name>
</gene>
<sequence length="159" mass="17459">MLRHPHQRSTTRARLCCSKLNTSRSAALQSECGARVTESEGAVDGAREGRTGRGRPKTRYWVGVVGFDVVLRSENTKRCGRVSLSPAARTNVLVLLGFSAPLLPLNDHPHLNGQHMHALAGGTHVDGCLNRTKKQSDWSTSNRRFLAQPVMIPRHASML</sequence>
<evidence type="ECO:0000313" key="1">
    <source>
        <dbReference type="EMBL" id="GAT61164.1"/>
    </source>
</evidence>
<dbReference type="EMBL" id="DF849994">
    <property type="protein sequence ID" value="GAT61164.1"/>
    <property type="molecule type" value="Genomic_DNA"/>
</dbReference>
<keyword evidence="2" id="KW-1185">Reference proteome</keyword>
<reference evidence="1" key="1">
    <citation type="submission" date="2014-09" db="EMBL/GenBank/DDBJ databases">
        <title>Genome sequence of the luminous mushroom Mycena chlorophos for searching fungal bioluminescence genes.</title>
        <authorList>
            <person name="Tanaka Y."/>
            <person name="Kasuga D."/>
            <person name="Oba Y."/>
            <person name="Hase S."/>
            <person name="Sato K."/>
            <person name="Oba Y."/>
            <person name="Sakakibara Y."/>
        </authorList>
    </citation>
    <scope>NUCLEOTIDE SEQUENCE</scope>
</reference>
<dbReference type="Proteomes" id="UP000815677">
    <property type="component" value="Unassembled WGS sequence"/>
</dbReference>
<evidence type="ECO:0000313" key="2">
    <source>
        <dbReference type="Proteomes" id="UP000815677"/>
    </source>
</evidence>
<name>A0ABQ0MDM0_MYCCL</name>